<evidence type="ECO:0000256" key="6">
    <source>
        <dbReference type="ARBA" id="ARBA00022692"/>
    </source>
</evidence>
<dbReference type="PANTHER" id="PTHR22888:SF9">
    <property type="entry name" value="CYTOCHROME C OXIDASE SUBUNIT 2"/>
    <property type="match status" value="1"/>
</dbReference>
<comment type="function">
    <text evidence="13 16">Subunits I and II form the functional core of the enzyme complex. Electrons originating in cytochrome c are transferred via heme a and Cu(A) to the binuclear center formed by heme a3 and Cu(B).</text>
</comment>
<proteinExistence type="inferred from homology"/>
<dbReference type="EC" id="7.1.1.9" evidence="16"/>
<comment type="similarity">
    <text evidence="3 15">Belongs to the cytochrome c oxidase subunit 2 family.</text>
</comment>
<dbReference type="FunFam" id="2.60.40.420:FF:000001">
    <property type="entry name" value="Cytochrome c oxidase subunit 2"/>
    <property type="match status" value="1"/>
</dbReference>
<keyword evidence="7 16" id="KW-0479">Metal-binding</keyword>
<sequence length="268" mass="29567">MGSLSGAVADEATRTLPHNWQMYYQPAVTEVMRDVEKFHTELLVIIAAITLLVSALIIYVAVRFNRKANPVPSKTTHNTTIEVIWTLIPVLILVFIAIPSFKLLYLQDRIPTADVTVKAIGNQWYWSYEYPDHEGLGFDANMLSKAEAMAQNKPYLFAADAHVVVPVNKIVRVLVTASDVVHAWAVPAFGVKIDAVPGRLNETWFRAEKEGIYYGQCSELCGNNHAFMPIVVEVVSEAKYAAWLEHAKGGVASNQTAAGDEVAALAVR</sequence>
<dbReference type="InterPro" id="IPR002429">
    <property type="entry name" value="CcO_II-like_C"/>
</dbReference>
<evidence type="ECO:0000256" key="9">
    <source>
        <dbReference type="ARBA" id="ARBA00022982"/>
    </source>
</evidence>
<keyword evidence="10 17" id="KW-1133">Transmembrane helix</keyword>
<keyword evidence="12 17" id="KW-0472">Membrane</keyword>
<evidence type="ECO:0000256" key="13">
    <source>
        <dbReference type="ARBA" id="ARBA00024688"/>
    </source>
</evidence>
<dbReference type="Pfam" id="PF00116">
    <property type="entry name" value="COX2"/>
    <property type="match status" value="1"/>
</dbReference>
<dbReference type="InterPro" id="IPR001505">
    <property type="entry name" value="Copper_CuA"/>
</dbReference>
<keyword evidence="8" id="KW-1278">Translocase</keyword>
<dbReference type="InterPro" id="IPR014222">
    <property type="entry name" value="Cyt_c_oxidase_su2"/>
</dbReference>
<dbReference type="GO" id="GO:0004129">
    <property type="term" value="F:cytochrome-c oxidase activity"/>
    <property type="evidence" value="ECO:0007669"/>
    <property type="project" value="UniProtKB-EC"/>
</dbReference>
<evidence type="ECO:0000259" key="19">
    <source>
        <dbReference type="PROSITE" id="PS50999"/>
    </source>
</evidence>
<dbReference type="Proteomes" id="UP001141619">
    <property type="component" value="Unassembled WGS sequence"/>
</dbReference>
<dbReference type="RefSeq" id="WP_279347174.1">
    <property type="nucleotide sequence ID" value="NZ_JANWOI010000002.1"/>
</dbReference>
<evidence type="ECO:0000256" key="8">
    <source>
        <dbReference type="ARBA" id="ARBA00022967"/>
    </source>
</evidence>
<dbReference type="EMBL" id="JANWOI010000002">
    <property type="protein sequence ID" value="MDA5193348.1"/>
    <property type="molecule type" value="Genomic_DNA"/>
</dbReference>
<dbReference type="GO" id="GO:0016491">
    <property type="term" value="F:oxidoreductase activity"/>
    <property type="evidence" value="ECO:0007669"/>
    <property type="project" value="InterPro"/>
</dbReference>
<dbReference type="AlphaFoldDB" id="A0A9X3TX38"/>
<keyword evidence="21" id="KW-1185">Reference proteome</keyword>
<dbReference type="InterPro" id="IPR045187">
    <property type="entry name" value="CcO_II"/>
</dbReference>
<dbReference type="CDD" id="cd13912">
    <property type="entry name" value="CcO_II_C"/>
    <property type="match status" value="1"/>
</dbReference>
<keyword evidence="4 15" id="KW-0813">Transport</keyword>
<evidence type="ECO:0000259" key="18">
    <source>
        <dbReference type="PROSITE" id="PS50857"/>
    </source>
</evidence>
<dbReference type="InterPro" id="IPR036257">
    <property type="entry name" value="Cyt_c_oxidase_su2_TM_sf"/>
</dbReference>
<dbReference type="PRINTS" id="PR01166">
    <property type="entry name" value="CYCOXIDASEII"/>
</dbReference>
<feature type="transmembrane region" description="Helical" evidence="17">
    <location>
        <begin position="42"/>
        <end position="62"/>
    </location>
</feature>
<gene>
    <name evidence="20" type="primary">coxB</name>
    <name evidence="20" type="ORF">NYP16_05180</name>
</gene>
<evidence type="ECO:0000256" key="14">
    <source>
        <dbReference type="ARBA" id="ARBA00047816"/>
    </source>
</evidence>
<dbReference type="Pfam" id="PF02790">
    <property type="entry name" value="COX2_TM"/>
    <property type="match status" value="1"/>
</dbReference>
<comment type="subcellular location">
    <subcellularLocation>
        <location evidence="15">Cell membrane</location>
        <topology evidence="15">Multi-pass membrane protein</topology>
    </subcellularLocation>
    <subcellularLocation>
        <location evidence="2">Membrane</location>
        <topology evidence="2">Multi-pass membrane protein</topology>
    </subcellularLocation>
</comment>
<evidence type="ECO:0000256" key="5">
    <source>
        <dbReference type="ARBA" id="ARBA00022660"/>
    </source>
</evidence>
<dbReference type="PROSITE" id="PS50857">
    <property type="entry name" value="COX2_CUA"/>
    <property type="match status" value="1"/>
</dbReference>
<evidence type="ECO:0000313" key="21">
    <source>
        <dbReference type="Proteomes" id="UP001141619"/>
    </source>
</evidence>
<evidence type="ECO:0000256" key="4">
    <source>
        <dbReference type="ARBA" id="ARBA00022448"/>
    </source>
</evidence>
<evidence type="ECO:0000256" key="7">
    <source>
        <dbReference type="ARBA" id="ARBA00022723"/>
    </source>
</evidence>
<dbReference type="InterPro" id="IPR008972">
    <property type="entry name" value="Cupredoxin"/>
</dbReference>
<evidence type="ECO:0000313" key="20">
    <source>
        <dbReference type="EMBL" id="MDA5193348.1"/>
    </source>
</evidence>
<dbReference type="SUPFAM" id="SSF49503">
    <property type="entry name" value="Cupredoxins"/>
    <property type="match status" value="1"/>
</dbReference>
<dbReference type="Gene3D" id="2.60.40.420">
    <property type="entry name" value="Cupredoxins - blue copper proteins"/>
    <property type="match status" value="1"/>
</dbReference>
<reference evidence="20" key="2">
    <citation type="journal article" date="2023" name="Syst. Appl. Microbiol.">
        <title>Govania unica gen. nov., sp. nov., a rare biosphere bacterium that represents a novel family in the class Alphaproteobacteria.</title>
        <authorList>
            <person name="Vandamme P."/>
            <person name="Peeters C."/>
            <person name="Hettiarachchi A."/>
            <person name="Cnockaert M."/>
            <person name="Carlier A."/>
        </authorList>
    </citation>
    <scope>NUCLEOTIDE SEQUENCE</scope>
    <source>
        <strain evidence="20">LMG 31809</strain>
    </source>
</reference>
<feature type="domain" description="Cytochrome oxidase subunit II transmembrane region profile" evidence="19">
    <location>
        <begin position="16"/>
        <end position="111"/>
    </location>
</feature>
<keyword evidence="5 15" id="KW-0679">Respiratory chain</keyword>
<dbReference type="NCBIfam" id="TIGR02866">
    <property type="entry name" value="CoxB"/>
    <property type="match status" value="1"/>
</dbReference>
<feature type="transmembrane region" description="Helical" evidence="17">
    <location>
        <begin position="83"/>
        <end position="105"/>
    </location>
</feature>
<keyword evidence="6 15" id="KW-0812">Transmembrane</keyword>
<evidence type="ECO:0000256" key="1">
    <source>
        <dbReference type="ARBA" id="ARBA00001971"/>
    </source>
</evidence>
<dbReference type="PANTHER" id="PTHR22888">
    <property type="entry name" value="CYTOCHROME C OXIDASE, SUBUNIT II"/>
    <property type="match status" value="1"/>
</dbReference>
<dbReference type="GO" id="GO:0005507">
    <property type="term" value="F:copper ion binding"/>
    <property type="evidence" value="ECO:0007669"/>
    <property type="project" value="InterPro"/>
</dbReference>
<evidence type="ECO:0000256" key="17">
    <source>
        <dbReference type="SAM" id="Phobius"/>
    </source>
</evidence>
<protein>
    <recommendedName>
        <fullName evidence="16">Cytochrome c oxidase subunit 2</fullName>
        <ecNumber evidence="16">7.1.1.9</ecNumber>
    </recommendedName>
</protein>
<dbReference type="PROSITE" id="PS50999">
    <property type="entry name" value="COX2_TM"/>
    <property type="match status" value="1"/>
</dbReference>
<evidence type="ECO:0000256" key="12">
    <source>
        <dbReference type="ARBA" id="ARBA00023136"/>
    </source>
</evidence>
<dbReference type="PROSITE" id="PS00078">
    <property type="entry name" value="COX2"/>
    <property type="match status" value="1"/>
</dbReference>
<organism evidence="20 21">
    <name type="scientific">Govanella unica</name>
    <dbReference type="NCBI Taxonomy" id="2975056"/>
    <lineage>
        <taxon>Bacteria</taxon>
        <taxon>Pseudomonadati</taxon>
        <taxon>Pseudomonadota</taxon>
        <taxon>Alphaproteobacteria</taxon>
        <taxon>Emcibacterales</taxon>
        <taxon>Govanellaceae</taxon>
        <taxon>Govanella</taxon>
    </lineage>
</organism>
<evidence type="ECO:0000256" key="3">
    <source>
        <dbReference type="ARBA" id="ARBA00007866"/>
    </source>
</evidence>
<dbReference type="GO" id="GO:0042773">
    <property type="term" value="P:ATP synthesis coupled electron transport"/>
    <property type="evidence" value="ECO:0007669"/>
    <property type="project" value="TreeGrafter"/>
</dbReference>
<dbReference type="GO" id="GO:0005886">
    <property type="term" value="C:plasma membrane"/>
    <property type="evidence" value="ECO:0007669"/>
    <property type="project" value="UniProtKB-SubCell"/>
</dbReference>
<feature type="domain" description="Cytochrome oxidase subunit II copper A binding" evidence="18">
    <location>
        <begin position="112"/>
        <end position="246"/>
    </location>
</feature>
<comment type="catalytic activity">
    <reaction evidence="14 16">
        <text>4 Fe(II)-[cytochrome c] + O2 + 8 H(+)(in) = 4 Fe(III)-[cytochrome c] + 2 H2O + 4 H(+)(out)</text>
        <dbReference type="Rhea" id="RHEA:11436"/>
        <dbReference type="Rhea" id="RHEA-COMP:10350"/>
        <dbReference type="Rhea" id="RHEA-COMP:14399"/>
        <dbReference type="ChEBI" id="CHEBI:15377"/>
        <dbReference type="ChEBI" id="CHEBI:15378"/>
        <dbReference type="ChEBI" id="CHEBI:15379"/>
        <dbReference type="ChEBI" id="CHEBI:29033"/>
        <dbReference type="ChEBI" id="CHEBI:29034"/>
        <dbReference type="EC" id="7.1.1.9"/>
    </reaction>
</comment>
<evidence type="ECO:0000256" key="16">
    <source>
        <dbReference type="RuleBase" id="RU004024"/>
    </source>
</evidence>
<evidence type="ECO:0000256" key="15">
    <source>
        <dbReference type="RuleBase" id="RU000456"/>
    </source>
</evidence>
<comment type="caution">
    <text evidence="20">The sequence shown here is derived from an EMBL/GenBank/DDBJ whole genome shotgun (WGS) entry which is preliminary data.</text>
</comment>
<name>A0A9X3TX38_9PROT</name>
<evidence type="ECO:0000256" key="10">
    <source>
        <dbReference type="ARBA" id="ARBA00022989"/>
    </source>
</evidence>
<evidence type="ECO:0000256" key="2">
    <source>
        <dbReference type="ARBA" id="ARBA00004141"/>
    </source>
</evidence>
<keyword evidence="9 15" id="KW-0249">Electron transport</keyword>
<dbReference type="SUPFAM" id="SSF81464">
    <property type="entry name" value="Cytochrome c oxidase subunit II-like, transmembrane region"/>
    <property type="match status" value="1"/>
</dbReference>
<dbReference type="Gene3D" id="1.10.287.90">
    <property type="match status" value="1"/>
</dbReference>
<dbReference type="InterPro" id="IPR011759">
    <property type="entry name" value="Cyt_c_oxidase_su2_TM_dom"/>
</dbReference>
<accession>A0A9X3TX38</accession>
<dbReference type="InterPro" id="IPR034210">
    <property type="entry name" value="CcO_II_C"/>
</dbReference>
<comment type="cofactor">
    <cofactor evidence="16">
        <name>Cu cation</name>
        <dbReference type="ChEBI" id="CHEBI:23378"/>
    </cofactor>
    <text evidence="16">Binds a copper A center.</text>
</comment>
<keyword evidence="11 16" id="KW-0186">Copper</keyword>
<reference evidence="20" key="1">
    <citation type="submission" date="2022-08" db="EMBL/GenBank/DDBJ databases">
        <authorList>
            <person name="Vandamme P."/>
            <person name="Hettiarachchi A."/>
            <person name="Peeters C."/>
            <person name="Cnockaert M."/>
            <person name="Carlier A."/>
        </authorList>
    </citation>
    <scope>NUCLEOTIDE SEQUENCE</scope>
    <source>
        <strain evidence="20">LMG 31809</strain>
    </source>
</reference>
<comment type="cofactor">
    <cofactor evidence="1">
        <name>heme</name>
        <dbReference type="ChEBI" id="CHEBI:30413"/>
    </cofactor>
</comment>
<evidence type="ECO:0000256" key="11">
    <source>
        <dbReference type="ARBA" id="ARBA00023008"/>
    </source>
</evidence>